<keyword evidence="7" id="KW-0472">Membrane</keyword>
<dbReference type="eggNOG" id="COG1826">
    <property type="taxonomic scope" value="Bacteria"/>
</dbReference>
<accession>A0A0W0VEQ0</accession>
<evidence type="ECO:0000313" key="8">
    <source>
        <dbReference type="EMBL" id="KTD18599.1"/>
    </source>
</evidence>
<dbReference type="STRING" id="45067.Llan_2476"/>
<dbReference type="AlphaFoldDB" id="A0A0W0VEQ0"/>
<evidence type="ECO:0000256" key="7">
    <source>
        <dbReference type="ARBA" id="ARBA00023136"/>
    </source>
</evidence>
<keyword evidence="9" id="KW-1185">Reference proteome</keyword>
<evidence type="ECO:0000256" key="2">
    <source>
        <dbReference type="ARBA" id="ARBA00022448"/>
    </source>
</evidence>
<comment type="subcellular location">
    <subcellularLocation>
        <location evidence="1">Membrane</location>
        <topology evidence="1">Single-pass membrane protein</topology>
    </subcellularLocation>
</comment>
<dbReference type="PATRIC" id="fig|45067.4.peg.2599"/>
<sequence>MSGGEILLTIVVAIIVFGPNKLPMLAEHLGKLFRHFAALKQQATTFWQEQLNQQQLQDNLRKAERADALYQRAGDVEEQSVERKPPA</sequence>
<evidence type="ECO:0000256" key="5">
    <source>
        <dbReference type="ARBA" id="ARBA00022989"/>
    </source>
</evidence>
<evidence type="ECO:0000256" key="1">
    <source>
        <dbReference type="ARBA" id="ARBA00004167"/>
    </source>
</evidence>
<comment type="caution">
    <text evidence="8">The sequence shown here is derived from an EMBL/GenBank/DDBJ whole genome shotgun (WGS) entry which is preliminary data.</text>
</comment>
<dbReference type="EMBL" id="LNYI01000059">
    <property type="protein sequence ID" value="KTD18599.1"/>
    <property type="molecule type" value="Genomic_DNA"/>
</dbReference>
<keyword evidence="2" id="KW-0813">Transport</keyword>
<keyword evidence="3" id="KW-0812">Transmembrane</keyword>
<organism evidence="8 9">
    <name type="scientific">Legionella lansingensis</name>
    <dbReference type="NCBI Taxonomy" id="45067"/>
    <lineage>
        <taxon>Bacteria</taxon>
        <taxon>Pseudomonadati</taxon>
        <taxon>Pseudomonadota</taxon>
        <taxon>Gammaproteobacteria</taxon>
        <taxon>Legionellales</taxon>
        <taxon>Legionellaceae</taxon>
        <taxon>Legionella</taxon>
    </lineage>
</organism>
<dbReference type="Gene3D" id="1.20.5.3310">
    <property type="match status" value="1"/>
</dbReference>
<reference evidence="8 9" key="1">
    <citation type="submission" date="2015-11" db="EMBL/GenBank/DDBJ databases">
        <title>Genomic analysis of 38 Legionella species identifies large and diverse effector repertoires.</title>
        <authorList>
            <person name="Burstein D."/>
            <person name="Amaro F."/>
            <person name="Zusman T."/>
            <person name="Lifshitz Z."/>
            <person name="Cohen O."/>
            <person name="Gilbert J.A."/>
            <person name="Pupko T."/>
            <person name="Shuman H.A."/>
            <person name="Segal G."/>
        </authorList>
    </citation>
    <scope>NUCLEOTIDE SEQUENCE [LARGE SCALE GENOMIC DNA]</scope>
    <source>
        <strain evidence="8 9">ATCC 49751</strain>
    </source>
</reference>
<keyword evidence="5" id="KW-1133">Transmembrane helix</keyword>
<keyword evidence="6" id="KW-0811">Translocation</keyword>
<dbReference type="RefSeq" id="WP_028372095.1">
    <property type="nucleotide sequence ID" value="NZ_CAAAJD010000004.1"/>
</dbReference>
<proteinExistence type="predicted"/>
<evidence type="ECO:0000256" key="3">
    <source>
        <dbReference type="ARBA" id="ARBA00022692"/>
    </source>
</evidence>
<dbReference type="InterPro" id="IPR003369">
    <property type="entry name" value="TatA/B/E"/>
</dbReference>
<dbReference type="Proteomes" id="UP000054869">
    <property type="component" value="Unassembled WGS sequence"/>
</dbReference>
<dbReference type="OrthoDB" id="5653976at2"/>
<evidence type="ECO:0000313" key="9">
    <source>
        <dbReference type="Proteomes" id="UP000054869"/>
    </source>
</evidence>
<dbReference type="GO" id="GO:0015031">
    <property type="term" value="P:protein transport"/>
    <property type="evidence" value="ECO:0007669"/>
    <property type="project" value="UniProtKB-KW"/>
</dbReference>
<dbReference type="Pfam" id="PF02416">
    <property type="entry name" value="TatA_B_E"/>
    <property type="match status" value="1"/>
</dbReference>
<evidence type="ECO:0000256" key="6">
    <source>
        <dbReference type="ARBA" id="ARBA00023010"/>
    </source>
</evidence>
<name>A0A0W0VEQ0_9GAMM</name>
<dbReference type="GO" id="GO:0016020">
    <property type="term" value="C:membrane"/>
    <property type="evidence" value="ECO:0007669"/>
    <property type="project" value="UniProtKB-ARBA"/>
</dbReference>
<evidence type="ECO:0000256" key="4">
    <source>
        <dbReference type="ARBA" id="ARBA00022927"/>
    </source>
</evidence>
<gene>
    <name evidence="8" type="primary">tatB</name>
    <name evidence="8" type="ORF">Llan_2476</name>
</gene>
<keyword evidence="4" id="KW-0653">Protein transport</keyword>
<protein>
    <submittedName>
        <fullName evidence="8">TatB protein (Twin arginine translocation)</fullName>
    </submittedName>
</protein>